<dbReference type="InterPro" id="IPR011742">
    <property type="entry name" value="CRISPR-assoc_prot_TM1812"/>
</dbReference>
<reference evidence="2" key="1">
    <citation type="journal article" date="2020" name="mSystems">
        <title>Genome- and Community-Level Interaction Insights into Carbon Utilization and Element Cycling Functions of Hydrothermarchaeota in Hydrothermal Sediment.</title>
        <authorList>
            <person name="Zhou Z."/>
            <person name="Liu Y."/>
            <person name="Xu W."/>
            <person name="Pan J."/>
            <person name="Luo Z.H."/>
            <person name="Li M."/>
        </authorList>
    </citation>
    <scope>NUCLEOTIDE SEQUENCE [LARGE SCALE GENOMIC DNA]</scope>
    <source>
        <strain evidence="2">SpSt-114</strain>
    </source>
</reference>
<dbReference type="SUPFAM" id="SSF160980">
    <property type="entry name" value="SSO1389-like"/>
    <property type="match status" value="1"/>
</dbReference>
<dbReference type="EMBL" id="DSAC01000093">
    <property type="protein sequence ID" value="HHO74414.1"/>
    <property type="molecule type" value="Genomic_DNA"/>
</dbReference>
<protein>
    <submittedName>
        <fullName evidence="2">TIGR02221 family CRISPR-associated protein</fullName>
    </submittedName>
</protein>
<name>A0A7C5X557_9AQUI</name>
<dbReference type="InterPro" id="IPR013383">
    <property type="entry name" value="CRISPR-assoc_prot_DxTHG_CS"/>
</dbReference>
<sequence length="469" mass="55001">MSKGLLISMIGQGRPKEKGKPSYDLIDYQFQDGEVVNTRVFGIALYKYLHKKGESIDLLLVGTKGSSWTELVDVLDAEQRSKHEDLLMSLLEEEENERNVEEKLLEQFVKLIEESLNTEVKYVLLNSPPSPEEISQKTIRVLVDLFEEKNYDKVYIDITHGFRYMPTVVLLNLMILRKLWNFDIEIYYGFGIFDTGRSEGPKKVARLNHLEDLIKLSEALGILENTGDFRPYYKLISDNQEAQQIYFRIETNAQINNRKIGELINTPVNSEYVKPIHEKVKSKYLEPLKADRTEDRLKNRARFFFERGQYLKAVLLLHEALILLVGRLKGMIGSSGVKYKERRRVKDELDQLNYYEWKVLRHLRNACAHGTKPRSQDMPNPDAEAIAEATDELENEDLHYREIEEAKKYLDQLNYHEWEVLRHLRNACAHGTQPHVEARHAWENEEKFKEVMEKSFEFYEKIKNGEIKV</sequence>
<dbReference type="AlphaFoldDB" id="A0A7C5X557"/>
<evidence type="ECO:0000259" key="1">
    <source>
        <dbReference type="Pfam" id="PF22230"/>
    </source>
</evidence>
<dbReference type="Gene3D" id="3.40.50.10640">
    <property type="entry name" value="SSO1389-like"/>
    <property type="match status" value="1"/>
</dbReference>
<evidence type="ECO:0000313" key="2">
    <source>
        <dbReference type="EMBL" id="HHO74414.1"/>
    </source>
</evidence>
<dbReference type="NCBIfam" id="TIGR02549">
    <property type="entry name" value="CRISPR_DxTHG"/>
    <property type="match status" value="1"/>
</dbReference>
<organism evidence="2">
    <name type="scientific">Thermocrinis ruber</name>
    <dbReference type="NCBI Taxonomy" id="75906"/>
    <lineage>
        <taxon>Bacteria</taxon>
        <taxon>Pseudomonadati</taxon>
        <taxon>Aquificota</taxon>
        <taxon>Aquificia</taxon>
        <taxon>Aquificales</taxon>
        <taxon>Aquificaceae</taxon>
        <taxon>Thermocrinis</taxon>
    </lineage>
</organism>
<dbReference type="Pfam" id="PF22230">
    <property type="entry name" value="Csx1_CARF"/>
    <property type="match status" value="1"/>
</dbReference>
<dbReference type="InterPro" id="IPR053857">
    <property type="entry name" value="Csx1_CARF"/>
</dbReference>
<proteinExistence type="predicted"/>
<gene>
    <name evidence="2" type="ORF">ENN04_07280</name>
</gene>
<dbReference type="NCBIfam" id="TIGR02221">
    <property type="entry name" value="cas_TM1812"/>
    <property type="match status" value="1"/>
</dbReference>
<accession>A0A7C5X557</accession>
<feature type="domain" description="CRISPR system endoribonuclease Csx1 CARF" evidence="1">
    <location>
        <begin position="86"/>
        <end position="170"/>
    </location>
</feature>
<comment type="caution">
    <text evidence="2">The sequence shown here is derived from an EMBL/GenBank/DDBJ whole genome shotgun (WGS) entry which is preliminary data.</text>
</comment>